<reference evidence="1" key="1">
    <citation type="submission" date="2016-05" db="EMBL/GenBank/DDBJ databases">
        <title>Microbial consortia oxidize butane by reversing methanogenesis.</title>
        <authorList>
            <person name="Laso-Perez R."/>
            <person name="Richter M."/>
            <person name="Wegener G."/>
            <person name="Musat F."/>
        </authorList>
    </citation>
    <scope>NUCLEOTIDE SEQUENCE [LARGE SCALE GENOMIC DNA]</scope>
    <source>
        <strain evidence="1">BOX2</strain>
    </source>
</reference>
<dbReference type="AlphaFoldDB" id="A0A1F2PAU8"/>
<sequence>MHPEALDELAAKAVDYGATVAKVIPVEKIAIDERTRIKCQFGCPNYRRGLMCPPYVPAPEVFSKVLNRYNWAILFEFEVPGEDVKRVDEVQKQVQALIERMELEAMSLGYNFALGLKAGGCRICDRCVAWLGEENLLCRHPDRARPAMEALGIDVIQTLRNTGYDTIPRRVFALLLVD</sequence>
<evidence type="ECO:0000313" key="1">
    <source>
        <dbReference type="EMBL" id="OFV68358.1"/>
    </source>
</evidence>
<organism evidence="1 2">
    <name type="scientific">Candidatus Syntropharchaeum caldarium</name>
    <dbReference type="NCBI Taxonomy" id="1838285"/>
    <lineage>
        <taxon>Archaea</taxon>
        <taxon>Methanobacteriati</taxon>
        <taxon>Methanobacteriota</taxon>
        <taxon>Stenosarchaea group</taxon>
        <taxon>Methanomicrobia</taxon>
        <taxon>Methanosarcinales</taxon>
        <taxon>ANME-2 cluster</taxon>
        <taxon>Candidatus Syntropharchaeum</taxon>
    </lineage>
</organism>
<gene>
    <name evidence="1" type="ORF">SCAL_000034</name>
</gene>
<dbReference type="InterPro" id="IPR019271">
    <property type="entry name" value="DUF2284_metal-binding"/>
</dbReference>
<dbReference type="EMBL" id="LYOS01000001">
    <property type="protein sequence ID" value="OFV68358.1"/>
    <property type="molecule type" value="Genomic_DNA"/>
</dbReference>
<comment type="caution">
    <text evidence="1">The sequence shown here is derived from an EMBL/GenBank/DDBJ whole genome shotgun (WGS) entry which is preliminary data.</text>
</comment>
<protein>
    <submittedName>
        <fullName evidence="1">Metal-binding protein</fullName>
    </submittedName>
</protein>
<keyword evidence="2" id="KW-1185">Reference proteome</keyword>
<dbReference type="Pfam" id="PF10050">
    <property type="entry name" value="DUF2284"/>
    <property type="match status" value="1"/>
</dbReference>
<name>A0A1F2PAU8_9EURY</name>
<dbReference type="Proteomes" id="UP000186940">
    <property type="component" value="Unassembled WGS sequence"/>
</dbReference>
<proteinExistence type="predicted"/>
<dbReference type="STRING" id="1838285.SCAL_000034"/>
<accession>A0A1F2PAU8</accession>
<evidence type="ECO:0000313" key="2">
    <source>
        <dbReference type="Proteomes" id="UP000186940"/>
    </source>
</evidence>